<reference evidence="1" key="1">
    <citation type="submission" date="2023-07" db="EMBL/GenBank/DDBJ databases">
        <title>Chromosome-level genome assembly of Artemia franciscana.</title>
        <authorList>
            <person name="Jo E."/>
        </authorList>
    </citation>
    <scope>NUCLEOTIDE SEQUENCE</scope>
    <source>
        <tissue evidence="1">Whole body</tissue>
    </source>
</reference>
<dbReference type="AlphaFoldDB" id="A0AA88L0E5"/>
<keyword evidence="2" id="KW-1185">Reference proteome</keyword>
<dbReference type="Proteomes" id="UP001187531">
    <property type="component" value="Unassembled WGS sequence"/>
</dbReference>
<accession>A0AA88L0E5</accession>
<protein>
    <submittedName>
        <fullName evidence="1">Uncharacterized protein</fullName>
    </submittedName>
</protein>
<gene>
    <name evidence="1" type="ORF">QYM36_013895</name>
</gene>
<comment type="caution">
    <text evidence="1">The sequence shown here is derived from an EMBL/GenBank/DDBJ whole genome shotgun (WGS) entry which is preliminary data.</text>
</comment>
<organism evidence="1 2">
    <name type="scientific">Artemia franciscana</name>
    <name type="common">Brine shrimp</name>
    <name type="synonym">Artemia sanfranciscana</name>
    <dbReference type="NCBI Taxonomy" id="6661"/>
    <lineage>
        <taxon>Eukaryota</taxon>
        <taxon>Metazoa</taxon>
        <taxon>Ecdysozoa</taxon>
        <taxon>Arthropoda</taxon>
        <taxon>Crustacea</taxon>
        <taxon>Branchiopoda</taxon>
        <taxon>Anostraca</taxon>
        <taxon>Artemiidae</taxon>
        <taxon>Artemia</taxon>
    </lineage>
</organism>
<evidence type="ECO:0000313" key="2">
    <source>
        <dbReference type="Proteomes" id="UP001187531"/>
    </source>
</evidence>
<evidence type="ECO:0000313" key="1">
    <source>
        <dbReference type="EMBL" id="KAK2708131.1"/>
    </source>
</evidence>
<name>A0AA88L0E5_ARTSF</name>
<sequence length="80" mass="8889">MAASCGLLPRLQDFQEQFSEEEERQLLDYCTAVCAMHHGLARSIGCKIAYEFDAAKTETVPKSLTNEKTAGRELASFFLA</sequence>
<proteinExistence type="predicted"/>
<dbReference type="EMBL" id="JAVRJZ010000018">
    <property type="protein sequence ID" value="KAK2708131.1"/>
    <property type="molecule type" value="Genomic_DNA"/>
</dbReference>